<reference evidence="2 3" key="1">
    <citation type="journal article" date="2013" name="ISME J.">
        <title>A metabolic model for members of the genus Tetrasphaera involved in enhanced biological phosphorus removal.</title>
        <authorList>
            <person name="Kristiansen R."/>
            <person name="Nguyen H.T.T."/>
            <person name="Saunders A.M."/>
            <person name="Nielsen J.L."/>
            <person name="Wimmer R."/>
            <person name="Le V.Q."/>
            <person name="McIlroy S.J."/>
            <person name="Petrovski S."/>
            <person name="Seviour R.J."/>
            <person name="Calteau A."/>
            <person name="Nielsen K.L."/>
            <person name="Nielsen P.H."/>
        </authorList>
    </citation>
    <scope>NUCLEOTIDE SEQUENCE [LARGE SCALE GENOMIC DNA]</scope>
    <source>
        <strain evidence="2 3">Lp2</strain>
    </source>
</reference>
<evidence type="ECO:0000313" key="2">
    <source>
        <dbReference type="EMBL" id="CCH69650.1"/>
    </source>
</evidence>
<accession>N0E1P9</accession>
<evidence type="ECO:0000313" key="3">
    <source>
        <dbReference type="Proteomes" id="UP000013167"/>
    </source>
</evidence>
<evidence type="ECO:0000256" key="1">
    <source>
        <dbReference type="SAM" id="MobiDB-lite"/>
    </source>
</evidence>
<organism evidence="2 3">
    <name type="scientific">Phycicoccus elongatus Lp2</name>
    <dbReference type="NCBI Taxonomy" id="1193181"/>
    <lineage>
        <taxon>Bacteria</taxon>
        <taxon>Bacillati</taxon>
        <taxon>Actinomycetota</taxon>
        <taxon>Actinomycetes</taxon>
        <taxon>Micrococcales</taxon>
        <taxon>Intrasporangiaceae</taxon>
        <taxon>Phycicoccus</taxon>
    </lineage>
</organism>
<comment type="caution">
    <text evidence="2">The sequence shown here is derived from an EMBL/GenBank/DDBJ whole genome shotgun (WGS) entry which is preliminary data.</text>
</comment>
<sequence>MPRGVGPRLLLTNSELSVCRSGGRSVGRASEVSAPVVERCARQGNAVVRKGLDDPSEEARGVAIKVVGGHDQERPSLQAQIVAPDLVELPLLIGVVPTAVVLDGEPCFPEAQVKAITESSVGVSEVDVDLGFGQAGEGEEEAKSGLGCGVDTFPHQSGRELRFAPALVLPCVGECHQFWWTEAVLAYQRVTEGDELNSRRDTGQVSEGLEWCRDGQAMPLDRVKLVAVPVQSDSGNAHLVIALQRQVQFWIVGGRSSPQPPGRPVADHGAARSQQQRRSTSDDDGVRNLGVNSDAAEDAPIARAAKVAGPDSEIGRVSDEERMVGFKGIGHEVSLAVGVGPQSRFPQGAAGGLTESSLLVRMG</sequence>
<keyword evidence="3" id="KW-1185">Reference proteome</keyword>
<name>N0E1P9_9MICO</name>
<dbReference type="EMBL" id="CAIZ01000097">
    <property type="protein sequence ID" value="CCH69650.1"/>
    <property type="molecule type" value="Genomic_DNA"/>
</dbReference>
<proteinExistence type="predicted"/>
<dbReference type="AlphaFoldDB" id="N0E1P9"/>
<dbReference type="HOGENOM" id="CLU_762744_0_0_11"/>
<protein>
    <submittedName>
        <fullName evidence="2">Uncharacterized protein</fullName>
    </submittedName>
</protein>
<gene>
    <name evidence="2" type="ORF">BN10_30009</name>
</gene>
<dbReference type="Proteomes" id="UP000013167">
    <property type="component" value="Unassembled WGS sequence"/>
</dbReference>
<feature type="region of interest" description="Disordered" evidence="1">
    <location>
        <begin position="253"/>
        <end position="297"/>
    </location>
</feature>